<reference evidence="1" key="1">
    <citation type="submission" date="2023-06" db="EMBL/GenBank/DDBJ databases">
        <title>SYSU T00b26.</title>
        <authorList>
            <person name="Gao L."/>
            <person name="Fang B.-Z."/>
            <person name="Li W.-J."/>
        </authorList>
    </citation>
    <scope>NUCLEOTIDE SEQUENCE</scope>
    <source>
        <strain evidence="1">SYSU T00b26</strain>
    </source>
</reference>
<evidence type="ECO:0000313" key="1">
    <source>
        <dbReference type="EMBL" id="MDN4473306.1"/>
    </source>
</evidence>
<protein>
    <recommendedName>
        <fullName evidence="3">NusG domain-containing protein</fullName>
    </recommendedName>
</protein>
<organism evidence="1 2">
    <name type="scientific">Demequina zhanjiangensis</name>
    <dbReference type="NCBI Taxonomy" id="3051659"/>
    <lineage>
        <taxon>Bacteria</taxon>
        <taxon>Bacillati</taxon>
        <taxon>Actinomycetota</taxon>
        <taxon>Actinomycetes</taxon>
        <taxon>Micrococcales</taxon>
        <taxon>Demequinaceae</taxon>
        <taxon>Demequina</taxon>
    </lineage>
</organism>
<keyword evidence="2" id="KW-1185">Reference proteome</keyword>
<evidence type="ECO:0008006" key="3">
    <source>
        <dbReference type="Google" id="ProtNLM"/>
    </source>
</evidence>
<gene>
    <name evidence="1" type="ORF">QQX04_09920</name>
</gene>
<dbReference type="EMBL" id="JAUHPV010000005">
    <property type="protein sequence ID" value="MDN4473306.1"/>
    <property type="molecule type" value="Genomic_DNA"/>
</dbReference>
<comment type="caution">
    <text evidence="1">The sequence shown here is derived from an EMBL/GenBank/DDBJ whole genome shotgun (WGS) entry which is preliminary data.</text>
</comment>
<name>A0ABT8G2D2_9MICO</name>
<accession>A0ABT8G2D2</accession>
<sequence>MGKWIWRILLVALIGAAIYYVPRLNALTAVEIEAVEGHDYEQQITVVFNDCTRDHDVVVEETSSRVTLTARTEWMGLLSCTSRTAEEVITLSAPLQNRELMDGHTRSLIDLQEP</sequence>
<proteinExistence type="predicted"/>
<dbReference type="RefSeq" id="WP_301128705.1">
    <property type="nucleotide sequence ID" value="NZ_JAUHPV010000005.1"/>
</dbReference>
<evidence type="ECO:0000313" key="2">
    <source>
        <dbReference type="Proteomes" id="UP001172738"/>
    </source>
</evidence>
<dbReference type="Proteomes" id="UP001172738">
    <property type="component" value="Unassembled WGS sequence"/>
</dbReference>